<evidence type="ECO:0000313" key="1">
    <source>
        <dbReference type="EMBL" id="CAD78960.1"/>
    </source>
</evidence>
<proteinExistence type="predicted"/>
<dbReference type="Proteomes" id="UP000001025">
    <property type="component" value="Chromosome"/>
</dbReference>
<sequence length="62" mass="7034">MSISLLRIRVQVDAPRRKSLLAHHSNRGVCLLLGSHGFRFKRLHCVTETEARSIPISRKVGE</sequence>
<dbReference type="KEGG" id="rba:RB10589"/>
<keyword evidence="2" id="KW-1185">Reference proteome</keyword>
<dbReference type="InParanoid" id="Q7UES4"/>
<dbReference type="HOGENOM" id="CLU_2901242_0_0_0"/>
<gene>
    <name evidence="1" type="ordered locus">RB10589</name>
</gene>
<dbReference type="AlphaFoldDB" id="Q7UES4"/>
<dbReference type="EMBL" id="BX294151">
    <property type="protein sequence ID" value="CAD78960.1"/>
    <property type="molecule type" value="Genomic_DNA"/>
</dbReference>
<dbReference type="STRING" id="243090.RB10589"/>
<accession>Q7UES4</accession>
<evidence type="ECO:0000313" key="2">
    <source>
        <dbReference type="Proteomes" id="UP000001025"/>
    </source>
</evidence>
<name>Q7UES4_RHOBA</name>
<dbReference type="EnsemblBacteria" id="CAD78960">
    <property type="protein sequence ID" value="CAD78960"/>
    <property type="gene ID" value="RB10589"/>
</dbReference>
<protein>
    <submittedName>
        <fullName evidence="1">Uncharacterized protein</fullName>
    </submittedName>
</protein>
<organism evidence="1 2">
    <name type="scientific">Rhodopirellula baltica (strain DSM 10527 / NCIMB 13988 / SH1)</name>
    <dbReference type="NCBI Taxonomy" id="243090"/>
    <lineage>
        <taxon>Bacteria</taxon>
        <taxon>Pseudomonadati</taxon>
        <taxon>Planctomycetota</taxon>
        <taxon>Planctomycetia</taxon>
        <taxon>Pirellulales</taxon>
        <taxon>Pirellulaceae</taxon>
        <taxon>Rhodopirellula</taxon>
    </lineage>
</organism>
<reference evidence="1 2" key="1">
    <citation type="journal article" date="2003" name="Proc. Natl. Acad. Sci. U.S.A.">
        <title>Complete genome sequence of the marine planctomycete Pirellula sp. strain 1.</title>
        <authorList>
            <person name="Gloeckner F.O."/>
            <person name="Kube M."/>
            <person name="Bauer M."/>
            <person name="Teeling H."/>
            <person name="Lombardot T."/>
            <person name="Ludwig W."/>
            <person name="Gade D."/>
            <person name="Beck A."/>
            <person name="Borzym K."/>
            <person name="Heitmann K."/>
            <person name="Rabus R."/>
            <person name="Schlesner H."/>
            <person name="Amann R."/>
            <person name="Reinhardt R."/>
        </authorList>
    </citation>
    <scope>NUCLEOTIDE SEQUENCE [LARGE SCALE GENOMIC DNA]</scope>
    <source>
        <strain evidence="2">DSM 10527 / NCIMB 13988 / SH1</strain>
    </source>
</reference>